<dbReference type="STRING" id="87229.A0A4Z1L1H0"/>
<comment type="caution">
    <text evidence="2">The sequence shown here is derived from an EMBL/GenBank/DDBJ whole genome shotgun (WGS) entry which is preliminary data.</text>
</comment>
<dbReference type="AlphaFoldDB" id="A0A4Z1L1H0"/>
<dbReference type="PANTHER" id="PTHR35910:SF1">
    <property type="entry name" value="2EXR DOMAIN-CONTAINING PROTEIN"/>
    <property type="match status" value="1"/>
</dbReference>
<sequence>MASATTQDTSHSFLRVPLELRLKIWRLSFPGPRSIRISLIEGHFMSNTNTPTGLRICKGSRDETLRFYKLCFAADPSNARIYFNVDCDVPHLFTQPLDPYFYNLHMFNHLFRPYNMGAPLATYLRLFSIAHASIKNDIKAVCLEDCRLLTGEYEAPPMPLFGPNCQVLDFQGISFRTQKLDHGEISQQSLHQRIGDFIEHKVNKTREDYRKADQINRSAR</sequence>
<feature type="domain" description="2EXR" evidence="1">
    <location>
        <begin position="11"/>
        <end position="89"/>
    </location>
</feature>
<dbReference type="Pfam" id="PF20150">
    <property type="entry name" value="2EXR"/>
    <property type="match status" value="1"/>
</dbReference>
<accession>A0A4Z1L1H0</accession>
<keyword evidence="3" id="KW-1185">Reference proteome</keyword>
<organism evidence="2 3">
    <name type="scientific">Botrytis porri</name>
    <dbReference type="NCBI Taxonomy" id="87229"/>
    <lineage>
        <taxon>Eukaryota</taxon>
        <taxon>Fungi</taxon>
        <taxon>Dikarya</taxon>
        <taxon>Ascomycota</taxon>
        <taxon>Pezizomycotina</taxon>
        <taxon>Leotiomycetes</taxon>
        <taxon>Helotiales</taxon>
        <taxon>Sclerotiniaceae</taxon>
        <taxon>Botrytis</taxon>
    </lineage>
</organism>
<proteinExistence type="predicted"/>
<protein>
    <recommendedName>
        <fullName evidence="1">2EXR domain-containing protein</fullName>
    </recommendedName>
</protein>
<dbReference type="InterPro" id="IPR045518">
    <property type="entry name" value="2EXR"/>
</dbReference>
<evidence type="ECO:0000313" key="3">
    <source>
        <dbReference type="Proteomes" id="UP000297280"/>
    </source>
</evidence>
<gene>
    <name evidence="2" type="ORF">BPOR_0057g00110</name>
</gene>
<dbReference type="Proteomes" id="UP000297280">
    <property type="component" value="Unassembled WGS sequence"/>
</dbReference>
<dbReference type="PANTHER" id="PTHR35910">
    <property type="entry name" value="2EXR DOMAIN-CONTAINING PROTEIN"/>
    <property type="match status" value="1"/>
</dbReference>
<reference evidence="2 3" key="1">
    <citation type="submission" date="2017-12" db="EMBL/GenBank/DDBJ databases">
        <title>Comparative genomics of Botrytis spp.</title>
        <authorList>
            <person name="Valero-Jimenez C.A."/>
            <person name="Tapia P."/>
            <person name="Veloso J."/>
            <person name="Silva-Moreno E."/>
            <person name="Staats M."/>
            <person name="Valdes J.H."/>
            <person name="Van Kan J.A.L."/>
        </authorList>
    </citation>
    <scope>NUCLEOTIDE SEQUENCE [LARGE SCALE GENOMIC DNA]</scope>
    <source>
        <strain evidence="2 3">MUCL3349</strain>
    </source>
</reference>
<evidence type="ECO:0000259" key="1">
    <source>
        <dbReference type="Pfam" id="PF20150"/>
    </source>
</evidence>
<evidence type="ECO:0000313" key="2">
    <source>
        <dbReference type="EMBL" id="TGO90614.1"/>
    </source>
</evidence>
<dbReference type="EMBL" id="PQXO01000057">
    <property type="protein sequence ID" value="TGO90614.1"/>
    <property type="molecule type" value="Genomic_DNA"/>
</dbReference>
<name>A0A4Z1L1H0_9HELO</name>